<name>A0AAC8X1G6_9LACT</name>
<evidence type="ECO:0000256" key="1">
    <source>
        <dbReference type="ARBA" id="ARBA00022729"/>
    </source>
</evidence>
<evidence type="ECO:0000313" key="4">
    <source>
        <dbReference type="EMBL" id="AMB97947.1"/>
    </source>
</evidence>
<proteinExistence type="predicted"/>
<dbReference type="SUPFAM" id="SSF53850">
    <property type="entry name" value="Periplasmic binding protein-like II"/>
    <property type="match status" value="1"/>
</dbReference>
<dbReference type="AlphaFoldDB" id="A0AAC8X1G6"/>
<organism evidence="4 5">
    <name type="scientific">Aerococcus urinaeequi</name>
    <dbReference type="NCBI Taxonomy" id="51665"/>
    <lineage>
        <taxon>Bacteria</taxon>
        <taxon>Bacillati</taxon>
        <taxon>Bacillota</taxon>
        <taxon>Bacilli</taxon>
        <taxon>Lactobacillales</taxon>
        <taxon>Aerococcaceae</taxon>
        <taxon>Aerococcus</taxon>
    </lineage>
</organism>
<dbReference type="InterPro" id="IPR001638">
    <property type="entry name" value="Solute-binding_3/MltF_N"/>
</dbReference>
<dbReference type="PROSITE" id="PS51257">
    <property type="entry name" value="PROKAR_LIPOPROTEIN"/>
    <property type="match status" value="1"/>
</dbReference>
<evidence type="ECO:0000259" key="3">
    <source>
        <dbReference type="SMART" id="SM00062"/>
    </source>
</evidence>
<dbReference type="SMART" id="SM00062">
    <property type="entry name" value="PBPb"/>
    <property type="match status" value="1"/>
</dbReference>
<dbReference type="Pfam" id="PF00497">
    <property type="entry name" value="SBP_bac_3"/>
    <property type="match status" value="1"/>
</dbReference>
<feature type="signal peptide" evidence="2">
    <location>
        <begin position="1"/>
        <end position="32"/>
    </location>
</feature>
<accession>A0AAC8X1G6</accession>
<keyword evidence="1 2" id="KW-0732">Signal</keyword>
<dbReference type="RefSeq" id="WP_051218151.1">
    <property type="nucleotide sequence ID" value="NZ_CP014162.1"/>
</dbReference>
<protein>
    <submittedName>
        <fullName evidence="4">L-cystine-binding protein TcyK</fullName>
    </submittedName>
</protein>
<dbReference type="PANTHER" id="PTHR35936">
    <property type="entry name" value="MEMBRANE-BOUND LYTIC MUREIN TRANSGLYCOSYLASE F"/>
    <property type="match status" value="1"/>
</dbReference>
<reference evidence="4 5" key="1">
    <citation type="journal article" date="2016" name="Genome Announc.">
        <title>Complete Genome Sequences of Aerococcus christensenii CCUG 28831T, Aerococcus sanguinicola CCUG 43001T, Aerococcus urinae CCUG 36881T, Aerococcus urinaeequi CCUG 28094T, Aerococcus urinaehominis CCUG 42038 BT, and Aerococcus viridans CCUG 4311T.</title>
        <authorList>
            <person name="Carkaci D."/>
            <person name="Dargis R."/>
            <person name="Nielsen X.C."/>
            <person name="Skovgaard O."/>
            <person name="Fuursted K."/>
            <person name="Christensen J.J."/>
        </authorList>
    </citation>
    <scope>NUCLEOTIDE SEQUENCE [LARGE SCALE GENOMIC DNA]</scope>
    <source>
        <strain evidence="4 5">CCUG28094</strain>
    </source>
</reference>
<reference evidence="5" key="2">
    <citation type="submission" date="2016-01" db="EMBL/GenBank/DDBJ databases">
        <title>Six Aerococcus type strain genome sequencing and assembly using PacBio and Illumina Hiseq.</title>
        <authorList>
            <person name="Carkaci D."/>
            <person name="Dargis R."/>
            <person name="Nielsen X.C."/>
            <person name="Skovgaard O."/>
            <person name="Fuursted K."/>
            <person name="Christensen J.J."/>
        </authorList>
    </citation>
    <scope>NUCLEOTIDE SEQUENCE [LARGE SCALE GENOMIC DNA]</scope>
    <source>
        <strain evidence="5">CCUG28094</strain>
    </source>
</reference>
<evidence type="ECO:0000256" key="2">
    <source>
        <dbReference type="SAM" id="SignalP"/>
    </source>
</evidence>
<dbReference type="GeneID" id="92867258"/>
<dbReference type="EMBL" id="CP014162">
    <property type="protein sequence ID" value="AMB97947.1"/>
    <property type="molecule type" value="Genomic_DNA"/>
</dbReference>
<feature type="domain" description="Solute-binding protein family 3/N-terminal" evidence="3">
    <location>
        <begin position="47"/>
        <end position="276"/>
    </location>
</feature>
<dbReference type="Gene3D" id="3.40.190.10">
    <property type="entry name" value="Periplasmic binding protein-like II"/>
    <property type="match status" value="2"/>
</dbReference>
<dbReference type="PANTHER" id="PTHR35936:SF18">
    <property type="entry name" value="L-CYSTINE-BINDING PROTEIN TCYJ"/>
    <property type="match status" value="1"/>
</dbReference>
<evidence type="ECO:0000313" key="5">
    <source>
        <dbReference type="Proteomes" id="UP000067698"/>
    </source>
</evidence>
<dbReference type="Proteomes" id="UP000067698">
    <property type="component" value="Chromosome"/>
</dbReference>
<gene>
    <name evidence="4" type="ORF">AWM74_06770</name>
</gene>
<sequence length="279" mass="30635">MQKIFGNKIKKRFVLTGIASALLLGACGNADASEDDQESAANPDAETIVVGTGNAYQPFVYLDENGELEGYDVAVLKAVDEKLDQYNFEYESSDFKNILTSLQAGKVDLAAHQYQYNDERAEKYLFGEVGYNNITLHIISIEGEGEYNSLDDLQGKNVIASPGANEAHVVEEYNSEHGEDEQINIVYNEGGSEIFISSLQNGTADAGILKEYDGNKYNEQFDANLAISEEPVSGSKANFLYRKGEEELQQAVDGAVQELIDEGTLAELSIEYLGDDYTQ</sequence>
<feature type="chain" id="PRO_5042175658" evidence="2">
    <location>
        <begin position="33"/>
        <end position="279"/>
    </location>
</feature>